<dbReference type="SUPFAM" id="SSF56784">
    <property type="entry name" value="HAD-like"/>
    <property type="match status" value="1"/>
</dbReference>
<gene>
    <name evidence="1" type="ORF">CUJ83_02775</name>
</gene>
<keyword evidence="2" id="KW-1185">Reference proteome</keyword>
<protein>
    <submittedName>
        <fullName evidence="1">Uncharacterized protein</fullName>
    </submittedName>
</protein>
<comment type="caution">
    <text evidence="1">The sequence shown here is derived from an EMBL/GenBank/DDBJ whole genome shotgun (WGS) entry which is preliminary data.</text>
</comment>
<reference evidence="1 2" key="1">
    <citation type="submission" date="2017-11" db="EMBL/GenBank/DDBJ databases">
        <title>Isolation and Characterization of Family Methanocellaceae Species from Potential Methane Hydrate Area Offshore Southwestern Taiwan.</title>
        <authorList>
            <person name="Zhang W.-L."/>
            <person name="Chen W.-C."/>
            <person name="Lai M.-C."/>
            <person name="Chen S.-C."/>
        </authorList>
    </citation>
    <scope>NUCLEOTIDE SEQUENCE [LARGE SCALE GENOMIC DNA]</scope>
    <source>
        <strain evidence="1 2">CWC-04</strain>
    </source>
</reference>
<dbReference type="RefSeq" id="WP_230740387.1">
    <property type="nucleotide sequence ID" value="NZ_PGCK01000002.1"/>
</dbReference>
<proteinExistence type="predicted"/>
<dbReference type="Proteomes" id="UP001320159">
    <property type="component" value="Unassembled WGS sequence"/>
</dbReference>
<dbReference type="Gene3D" id="3.40.50.1000">
    <property type="entry name" value="HAD superfamily/HAD-like"/>
    <property type="match status" value="1"/>
</dbReference>
<accession>A0AAP2W6B8</accession>
<name>A0AAP2W6B8_9EURY</name>
<dbReference type="InterPro" id="IPR023214">
    <property type="entry name" value="HAD_sf"/>
</dbReference>
<evidence type="ECO:0000313" key="2">
    <source>
        <dbReference type="Proteomes" id="UP001320159"/>
    </source>
</evidence>
<organism evidence="1 2">
    <name type="scientific">Methanooceanicella nereidis</name>
    <dbReference type="NCBI Taxonomy" id="2052831"/>
    <lineage>
        <taxon>Archaea</taxon>
        <taxon>Methanobacteriati</taxon>
        <taxon>Methanobacteriota</taxon>
        <taxon>Stenosarchaea group</taxon>
        <taxon>Methanomicrobia</taxon>
        <taxon>Methanocellales</taxon>
        <taxon>Methanocellaceae</taxon>
        <taxon>Methanooceanicella</taxon>
    </lineage>
</organism>
<sequence length="221" mass="25544">MTVSNKPEAVILDIDNTVLSCDLRRALFCSEILGRHVSEEEVRHDLYCSRLLSGKMQERYFNAFLSTRLMSVDVPYPLAVDTIEVIRDRGVKIVYLSGRFKSPADKEKITIEHMKRHDLYKDGDVAIFKPSSSVHDRDFKKDAISSLKRKYDILWAMEDTPRNLRVFKDFGIFSVGITTSYPPIRFDFADLVVDGWSELKKLIEEKNDCAFHDKNDQSNVQ</sequence>
<evidence type="ECO:0000313" key="1">
    <source>
        <dbReference type="EMBL" id="MCD1293921.1"/>
    </source>
</evidence>
<dbReference type="AlphaFoldDB" id="A0AAP2W6B8"/>
<dbReference type="EMBL" id="PGCK01000002">
    <property type="protein sequence ID" value="MCD1293921.1"/>
    <property type="molecule type" value="Genomic_DNA"/>
</dbReference>
<dbReference type="InterPro" id="IPR036412">
    <property type="entry name" value="HAD-like_sf"/>
</dbReference>